<keyword evidence="3" id="KW-1185">Reference proteome</keyword>
<proteinExistence type="predicted"/>
<accession>A0A378JZM6</accession>
<sequence length="139" mass="16014">MINAIKKIIQLMVRIKDFVLEPPQGYLEYQKAIASKDKHFNYIENEYFKRHVLPFMSKHHGISEEVHTTISTHQLINSSLLETFRVNPVSGLPMLGAYDAGGSPFGFNTNHSFHQHLSYYSGLTNTHVSNPNNSFDYWK</sequence>
<dbReference type="Proteomes" id="UP000255066">
    <property type="component" value="Unassembled WGS sequence"/>
</dbReference>
<dbReference type="Proteomes" id="UP000054735">
    <property type="component" value="Unassembled WGS sequence"/>
</dbReference>
<evidence type="ECO:0000313" key="4">
    <source>
        <dbReference type="Proteomes" id="UP000255066"/>
    </source>
</evidence>
<reference evidence="2 4" key="2">
    <citation type="submission" date="2018-06" db="EMBL/GenBank/DDBJ databases">
        <authorList>
            <consortium name="Pathogen Informatics"/>
            <person name="Doyle S."/>
        </authorList>
    </citation>
    <scope>NUCLEOTIDE SEQUENCE [LARGE SCALE GENOMIC DNA]</scope>
    <source>
        <strain evidence="2 4">NCTC12437</strain>
    </source>
</reference>
<dbReference type="EMBL" id="LNXT01000035">
    <property type="protein sequence ID" value="KTC69787.1"/>
    <property type="molecule type" value="Genomic_DNA"/>
</dbReference>
<evidence type="ECO:0000313" key="2">
    <source>
        <dbReference type="EMBL" id="STX60941.1"/>
    </source>
</evidence>
<reference evidence="1 3" key="1">
    <citation type="submission" date="2015-11" db="EMBL/GenBank/DDBJ databases">
        <title>Genomic analysis of 38 Legionella species identifies large and diverse effector repertoires.</title>
        <authorList>
            <person name="Burstein D."/>
            <person name="Amaro F."/>
            <person name="Zusman T."/>
            <person name="Lifshitz Z."/>
            <person name="Cohen O."/>
            <person name="Gilbert J.A."/>
            <person name="Pupko T."/>
            <person name="Shuman H.A."/>
            <person name="Segal G."/>
        </authorList>
    </citation>
    <scope>NUCLEOTIDE SEQUENCE [LARGE SCALE GENOMIC DNA]</scope>
    <source>
        <strain evidence="1 3">CDC#1407-AL-14</strain>
    </source>
</reference>
<name>A0A378JZM6_9GAMM</name>
<dbReference type="RefSeq" id="WP_242604335.1">
    <property type="nucleotide sequence ID" value="NZ_CAAAHV010000035.1"/>
</dbReference>
<dbReference type="EMBL" id="UGNW01000002">
    <property type="protein sequence ID" value="STX60941.1"/>
    <property type="molecule type" value="Genomic_DNA"/>
</dbReference>
<gene>
    <name evidence="1" type="ORF">Lbir_1927</name>
    <name evidence="2" type="ORF">NCTC12437_03233</name>
</gene>
<dbReference type="AlphaFoldDB" id="A0A378JZM6"/>
<protein>
    <submittedName>
        <fullName evidence="2">Uncharacterized protein</fullName>
    </submittedName>
</protein>
<evidence type="ECO:0000313" key="3">
    <source>
        <dbReference type="Proteomes" id="UP000054735"/>
    </source>
</evidence>
<organism evidence="2 4">
    <name type="scientific">Legionella birminghamensis</name>
    <dbReference type="NCBI Taxonomy" id="28083"/>
    <lineage>
        <taxon>Bacteria</taxon>
        <taxon>Pseudomonadati</taxon>
        <taxon>Pseudomonadota</taxon>
        <taxon>Gammaproteobacteria</taxon>
        <taxon>Legionellales</taxon>
        <taxon>Legionellaceae</taxon>
        <taxon>Legionella</taxon>
    </lineage>
</organism>
<evidence type="ECO:0000313" key="1">
    <source>
        <dbReference type="EMBL" id="KTC69787.1"/>
    </source>
</evidence>